<dbReference type="EMBL" id="KX884179">
    <property type="protein sequence ID" value="APG78294.1"/>
    <property type="molecule type" value="Genomic_RNA"/>
</dbReference>
<accession>A0A1L3KLN3</accession>
<dbReference type="GO" id="GO:0003968">
    <property type="term" value="F:RNA-directed RNA polymerase activity"/>
    <property type="evidence" value="ECO:0007669"/>
    <property type="project" value="InterPro"/>
</dbReference>
<organism evidence="5">
    <name type="scientific">Sanxia partiti-like virus 1</name>
    <dbReference type="NCBI Taxonomy" id="1923363"/>
    <lineage>
        <taxon>Viruses</taxon>
        <taxon>Riboviria</taxon>
    </lineage>
</organism>
<dbReference type="InterPro" id="IPR043502">
    <property type="entry name" value="DNA/RNA_pol_sf"/>
</dbReference>
<evidence type="ECO:0000256" key="3">
    <source>
        <dbReference type="ARBA" id="ARBA00022953"/>
    </source>
</evidence>
<protein>
    <submittedName>
        <fullName evidence="5">RdRp</fullName>
    </submittedName>
</protein>
<keyword evidence="2" id="KW-0548">Nucleotidyltransferase</keyword>
<evidence type="ECO:0000259" key="4">
    <source>
        <dbReference type="PROSITE" id="PS50507"/>
    </source>
</evidence>
<dbReference type="InterPro" id="IPR007094">
    <property type="entry name" value="RNA-dir_pol_PSvirus"/>
</dbReference>
<name>A0A1L3KLN3_9VIRU</name>
<dbReference type="SUPFAM" id="SSF56672">
    <property type="entry name" value="DNA/RNA polymerases"/>
    <property type="match status" value="1"/>
</dbReference>
<dbReference type="CDD" id="cd23169">
    <property type="entry name" value="ps-ssRNAv-Picornavirales"/>
    <property type="match status" value="1"/>
</dbReference>
<dbReference type="InterPro" id="IPR043128">
    <property type="entry name" value="Rev_trsase/Diguanyl_cyclase"/>
</dbReference>
<evidence type="ECO:0000313" key="5">
    <source>
        <dbReference type="EMBL" id="APG78294.1"/>
    </source>
</evidence>
<dbReference type="Pfam" id="PF00680">
    <property type="entry name" value="RdRP_1"/>
    <property type="match status" value="1"/>
</dbReference>
<sequence>MMRSIKHPFTTNWNRTPPTPRHLYECYTKYMHSKPPRPNDIYYQEALRQARADFTTRKINPMHVNDVIRHYKNTDRSPGLPYTTQGYKRKDEVDPNKIKWAVHALKYGIWNKCKTPCTASGKSAVSQAADKVRLIWVYPSHMTFAEGMFAMPLIHELKQQISHRYGLWIDYLNGHMRLMLSLKPKGYTWLSADWKNFDSSIPSWLIRDAFSILRENFDFSNYQVHGSPTDPDTLPRLWKQIVHYFINTPLKMPDGKILIKNRGVPSGSYFTSLIDSVCNTIVMHYLMIRMKVSYSQKAFWVLGDDVLMAIHGSLDVNELSAIALDTFGMMLSETKTEIGEFPSFLGFGLHYSGVPQAKYERLMAQLCLPQRPDRDIFEFAARVRALQLASFGGCKKFLYETQCYLESIGLPNPPFKLSKRSELYVKLESLGLSHWPPLSRVLTL</sequence>
<dbReference type="Gene3D" id="3.30.70.270">
    <property type="match status" value="1"/>
</dbReference>
<dbReference type="PROSITE" id="PS50507">
    <property type="entry name" value="RDRP_SSRNA_POS"/>
    <property type="match status" value="1"/>
</dbReference>
<evidence type="ECO:0000256" key="2">
    <source>
        <dbReference type="ARBA" id="ARBA00022695"/>
    </source>
</evidence>
<dbReference type="InterPro" id="IPR001205">
    <property type="entry name" value="RNA-dir_pol_C"/>
</dbReference>
<dbReference type="GO" id="GO:0039694">
    <property type="term" value="P:viral RNA genome replication"/>
    <property type="evidence" value="ECO:0007669"/>
    <property type="project" value="InterPro"/>
</dbReference>
<proteinExistence type="predicted"/>
<keyword evidence="3" id="KW-0693">Viral RNA replication</keyword>
<evidence type="ECO:0000256" key="1">
    <source>
        <dbReference type="ARBA" id="ARBA00022679"/>
    </source>
</evidence>
<dbReference type="GO" id="GO:0006351">
    <property type="term" value="P:DNA-templated transcription"/>
    <property type="evidence" value="ECO:0007669"/>
    <property type="project" value="InterPro"/>
</dbReference>
<keyword evidence="1" id="KW-0808">Transferase</keyword>
<reference evidence="5" key="1">
    <citation type="journal article" date="2016" name="Nature">
        <title>Redefining the invertebrate RNA virosphere.</title>
        <authorList>
            <person name="Shi M."/>
            <person name="Lin X.D."/>
            <person name="Tian J.H."/>
            <person name="Chen L.J."/>
            <person name="Chen X."/>
            <person name="Li C.X."/>
            <person name="Qin X.C."/>
            <person name="Li J."/>
            <person name="Cao J.P."/>
            <person name="Eden J.S."/>
            <person name="Buchmann J."/>
            <person name="Wang W."/>
            <person name="Xu J."/>
            <person name="Holmes E.C."/>
            <person name="Zhang Y.Z."/>
        </authorList>
    </citation>
    <scope>NUCLEOTIDE SEQUENCE</scope>
    <source>
        <strain evidence="5">SXSSP515</strain>
    </source>
</reference>
<dbReference type="GO" id="GO:0003723">
    <property type="term" value="F:RNA binding"/>
    <property type="evidence" value="ECO:0007669"/>
    <property type="project" value="InterPro"/>
</dbReference>
<feature type="domain" description="RdRp catalytic" evidence="4">
    <location>
        <begin position="187"/>
        <end position="318"/>
    </location>
</feature>